<proteinExistence type="predicted"/>
<reference evidence="2" key="1">
    <citation type="journal article" date="2015" name="Nature">
        <title>Complex archaea that bridge the gap between prokaryotes and eukaryotes.</title>
        <authorList>
            <person name="Spang A."/>
            <person name="Saw J.H."/>
            <person name="Jorgensen S.L."/>
            <person name="Zaremba-Niedzwiedzka K."/>
            <person name="Martijn J."/>
            <person name="Lind A.E."/>
            <person name="van Eijk R."/>
            <person name="Schleper C."/>
            <person name="Guy L."/>
            <person name="Ettema T.J."/>
        </authorList>
    </citation>
    <scope>NUCLEOTIDE SEQUENCE</scope>
</reference>
<dbReference type="InterPro" id="IPR019223">
    <property type="entry name" value="DUF2147"/>
</dbReference>
<sequence length="130" mass="14288">MLFYKSILLTAVVTGLSGPVFADVVEGVWRSKPDQNGLVIHVRAKPCGTALCGTVERAKDRNGFEKRSSAVGKRVFWDMKPQADGSYVGTFLEPSASKMHIATILVNGNAMMLHKCADGQCDEMIWTRLR</sequence>
<evidence type="ECO:0000313" key="2">
    <source>
        <dbReference type="EMBL" id="KKN51881.1"/>
    </source>
</evidence>
<name>A0A0F9TS08_9ZZZZ</name>
<comment type="caution">
    <text evidence="2">The sequence shown here is derived from an EMBL/GenBank/DDBJ whole genome shotgun (WGS) entry which is preliminary data.</text>
</comment>
<accession>A0A0F9TS08</accession>
<dbReference type="EMBL" id="LAZR01001044">
    <property type="protein sequence ID" value="KKN51881.1"/>
    <property type="molecule type" value="Genomic_DNA"/>
</dbReference>
<protein>
    <recommendedName>
        <fullName evidence="1">DUF2147 domain-containing protein</fullName>
    </recommendedName>
</protein>
<dbReference type="AlphaFoldDB" id="A0A0F9TS08"/>
<dbReference type="Pfam" id="PF09917">
    <property type="entry name" value="DUF2147"/>
    <property type="match status" value="1"/>
</dbReference>
<feature type="domain" description="DUF2147" evidence="1">
    <location>
        <begin position="27"/>
        <end position="128"/>
    </location>
</feature>
<evidence type="ECO:0000259" key="1">
    <source>
        <dbReference type="Pfam" id="PF09917"/>
    </source>
</evidence>
<gene>
    <name evidence="2" type="ORF">LCGC14_0618200</name>
</gene>
<dbReference type="Gene3D" id="2.40.128.520">
    <property type="match status" value="1"/>
</dbReference>
<organism evidence="2">
    <name type="scientific">marine sediment metagenome</name>
    <dbReference type="NCBI Taxonomy" id="412755"/>
    <lineage>
        <taxon>unclassified sequences</taxon>
        <taxon>metagenomes</taxon>
        <taxon>ecological metagenomes</taxon>
    </lineage>
</organism>